<feature type="compositionally biased region" description="Acidic residues" evidence="1">
    <location>
        <begin position="35"/>
        <end position="50"/>
    </location>
</feature>
<dbReference type="Proteomes" id="UP000327118">
    <property type="component" value="Unassembled WGS sequence"/>
</dbReference>
<feature type="compositionally biased region" description="Basic and acidic residues" evidence="1">
    <location>
        <begin position="400"/>
        <end position="411"/>
    </location>
</feature>
<accession>A0A5N6YXP8</accession>
<dbReference type="AlphaFoldDB" id="A0A5N6YXP8"/>
<sequence>MSEPDTSGRSPDRQQSMLCQRSHSAPLHLSKPTEGEDEDKDHVEAEEESTDTNVVEGRVGSNSPEEPSNRWGVWPETAAEPEYPSLDPAEADRRLQSSVLQYPKDPAGPDDQVQYPTLPDLGSAAASPEPDDISYTWLRNTYDHLVQLHRIATRLLESTADLLESKQPRTSRHGSPGDSDKTTPFSGSPSRGRQREHKERPQPSDQSRTSDRLSGPSDHQSKSPKDHLTSLDPQSRSSGHQSNLPLLLGSSTPSKTPRSEDPLDSLFSLQNLLSGKPLRRTNLEDLLHLPGPFPTEPPIPMEPLYFQQPVSSDQKGKQVLREPVADHASSDLEAAFVDSKSDINSRMKGVLEAFGPQSPRVLQQSAEWSLLPRLGLIGSGPLSTYSAFPFSTANLGSTGDTRKVVGGVKEEDSTDDTDEGIFV</sequence>
<evidence type="ECO:0000313" key="3">
    <source>
        <dbReference type="Proteomes" id="UP000327118"/>
    </source>
</evidence>
<feature type="region of interest" description="Disordered" evidence="1">
    <location>
        <begin position="1"/>
        <end position="133"/>
    </location>
</feature>
<evidence type="ECO:0000256" key="1">
    <source>
        <dbReference type="SAM" id="MobiDB-lite"/>
    </source>
</evidence>
<proteinExistence type="predicted"/>
<keyword evidence="3" id="KW-1185">Reference proteome</keyword>
<feature type="region of interest" description="Disordered" evidence="1">
    <location>
        <begin position="164"/>
        <end position="263"/>
    </location>
</feature>
<feature type="compositionally biased region" description="Polar residues" evidence="1">
    <location>
        <begin position="182"/>
        <end position="191"/>
    </location>
</feature>
<gene>
    <name evidence="2" type="ORF">BDV28DRAFT_151163</name>
</gene>
<dbReference type="EMBL" id="ML739240">
    <property type="protein sequence ID" value="KAE8350215.1"/>
    <property type="molecule type" value="Genomic_DNA"/>
</dbReference>
<feature type="region of interest" description="Disordered" evidence="1">
    <location>
        <begin position="399"/>
        <end position="423"/>
    </location>
</feature>
<reference evidence="3" key="1">
    <citation type="submission" date="2019-04" db="EMBL/GenBank/DDBJ databases">
        <title>Friends and foes A comparative genomics studyof 23 Aspergillus species from section Flavi.</title>
        <authorList>
            <consortium name="DOE Joint Genome Institute"/>
            <person name="Kjaerbolling I."/>
            <person name="Vesth T."/>
            <person name="Frisvad J.C."/>
            <person name="Nybo J.L."/>
            <person name="Theobald S."/>
            <person name="Kildgaard S."/>
            <person name="Isbrandt T."/>
            <person name="Kuo A."/>
            <person name="Sato A."/>
            <person name="Lyhne E.K."/>
            <person name="Kogle M.E."/>
            <person name="Wiebenga A."/>
            <person name="Kun R.S."/>
            <person name="Lubbers R.J."/>
            <person name="Makela M.R."/>
            <person name="Barry K."/>
            <person name="Chovatia M."/>
            <person name="Clum A."/>
            <person name="Daum C."/>
            <person name="Haridas S."/>
            <person name="He G."/>
            <person name="LaButti K."/>
            <person name="Lipzen A."/>
            <person name="Mondo S."/>
            <person name="Riley R."/>
            <person name="Salamov A."/>
            <person name="Simmons B.A."/>
            <person name="Magnuson J.K."/>
            <person name="Henrissat B."/>
            <person name="Mortensen U.H."/>
            <person name="Larsen T.O."/>
            <person name="Devries R.P."/>
            <person name="Grigoriev I.V."/>
            <person name="Machida M."/>
            <person name="Baker S.E."/>
            <person name="Andersen M.R."/>
        </authorList>
    </citation>
    <scope>NUCLEOTIDE SEQUENCE [LARGE SCALE GENOMIC DNA]</scope>
    <source>
        <strain evidence="3">CBS 553.77</strain>
    </source>
</reference>
<feature type="compositionally biased region" description="Basic and acidic residues" evidence="1">
    <location>
        <begin position="219"/>
        <end position="229"/>
    </location>
</feature>
<evidence type="ECO:0000313" key="2">
    <source>
        <dbReference type="EMBL" id="KAE8350215.1"/>
    </source>
</evidence>
<feature type="compositionally biased region" description="Polar residues" evidence="1">
    <location>
        <begin position="1"/>
        <end position="23"/>
    </location>
</feature>
<organism evidence="2 3">
    <name type="scientific">Aspergillus coremiiformis</name>
    <dbReference type="NCBI Taxonomy" id="138285"/>
    <lineage>
        <taxon>Eukaryota</taxon>
        <taxon>Fungi</taxon>
        <taxon>Dikarya</taxon>
        <taxon>Ascomycota</taxon>
        <taxon>Pezizomycotina</taxon>
        <taxon>Eurotiomycetes</taxon>
        <taxon>Eurotiomycetidae</taxon>
        <taxon>Eurotiales</taxon>
        <taxon>Aspergillaceae</taxon>
        <taxon>Aspergillus</taxon>
        <taxon>Aspergillus subgen. Circumdati</taxon>
    </lineage>
</organism>
<feature type="compositionally biased region" description="Acidic residues" evidence="1">
    <location>
        <begin position="412"/>
        <end position="423"/>
    </location>
</feature>
<protein>
    <submittedName>
        <fullName evidence="2">Uncharacterized protein</fullName>
    </submittedName>
</protein>
<feature type="compositionally biased region" description="Polar residues" evidence="1">
    <location>
        <begin position="231"/>
        <end position="256"/>
    </location>
</feature>
<name>A0A5N6YXP8_9EURO</name>